<dbReference type="GO" id="GO:0004930">
    <property type="term" value="F:G protein-coupled receptor activity"/>
    <property type="evidence" value="ECO:0007669"/>
    <property type="project" value="InterPro"/>
</dbReference>
<name>A0AAV2I5H8_LYMST</name>
<dbReference type="AlphaFoldDB" id="A0AAV2I5H8"/>
<reference evidence="6 7" key="1">
    <citation type="submission" date="2024-04" db="EMBL/GenBank/DDBJ databases">
        <authorList>
            <consortium name="Genoscope - CEA"/>
            <person name="William W."/>
        </authorList>
    </citation>
    <scope>NUCLEOTIDE SEQUENCE [LARGE SCALE GENOMIC DNA]</scope>
</reference>
<dbReference type="PROSITE" id="PS00237">
    <property type="entry name" value="G_PROTEIN_RECEP_F1_1"/>
    <property type="match status" value="1"/>
</dbReference>
<keyword evidence="3 5" id="KW-1133">Transmembrane helix</keyword>
<protein>
    <recommendedName>
        <fullName evidence="8">G-protein coupled receptors family 1 profile domain-containing protein</fullName>
    </recommendedName>
</protein>
<keyword evidence="2 5" id="KW-0812">Transmembrane</keyword>
<evidence type="ECO:0000256" key="5">
    <source>
        <dbReference type="SAM" id="Phobius"/>
    </source>
</evidence>
<evidence type="ECO:0000256" key="2">
    <source>
        <dbReference type="ARBA" id="ARBA00022692"/>
    </source>
</evidence>
<feature type="non-terminal residue" evidence="6">
    <location>
        <position position="1"/>
    </location>
</feature>
<comment type="subcellular location">
    <subcellularLocation>
        <location evidence="1">Membrane</location>
    </subcellularLocation>
</comment>
<dbReference type="Proteomes" id="UP001497497">
    <property type="component" value="Unassembled WGS sequence"/>
</dbReference>
<evidence type="ECO:0008006" key="8">
    <source>
        <dbReference type="Google" id="ProtNLM"/>
    </source>
</evidence>
<evidence type="ECO:0000256" key="3">
    <source>
        <dbReference type="ARBA" id="ARBA00022989"/>
    </source>
</evidence>
<feature type="transmembrane region" description="Helical" evidence="5">
    <location>
        <begin position="42"/>
        <end position="63"/>
    </location>
</feature>
<dbReference type="EMBL" id="CAXITT010000347">
    <property type="protein sequence ID" value="CAL1539633.1"/>
    <property type="molecule type" value="Genomic_DNA"/>
</dbReference>
<dbReference type="GO" id="GO:0016020">
    <property type="term" value="C:membrane"/>
    <property type="evidence" value="ECO:0007669"/>
    <property type="project" value="UniProtKB-SubCell"/>
</dbReference>
<comment type="caution">
    <text evidence="6">The sequence shown here is derived from an EMBL/GenBank/DDBJ whole genome shotgun (WGS) entry which is preliminary data.</text>
</comment>
<sequence>VFLQFISSNVAYVMAGYVAIERCLCVSIPFKVKTILTPKVTVIILLGISVTVFVTLGPMMMIFEFVWIFSEEYNATIAIYQYSPFYYQHGGDYLRSYKTCNFLYPFLSFVSMVISTSIIACSLYKASRFRNKSASIIKALGNGKSQP</sequence>
<feature type="transmembrane region" description="Helical" evidence="5">
    <location>
        <begin position="102"/>
        <end position="124"/>
    </location>
</feature>
<evidence type="ECO:0000313" key="6">
    <source>
        <dbReference type="EMBL" id="CAL1539633.1"/>
    </source>
</evidence>
<dbReference type="Gene3D" id="1.20.1070.10">
    <property type="entry name" value="Rhodopsin 7-helix transmembrane proteins"/>
    <property type="match status" value="1"/>
</dbReference>
<dbReference type="InterPro" id="IPR000276">
    <property type="entry name" value="GPCR_Rhodpsn"/>
</dbReference>
<feature type="non-terminal residue" evidence="6">
    <location>
        <position position="147"/>
    </location>
</feature>
<organism evidence="6 7">
    <name type="scientific">Lymnaea stagnalis</name>
    <name type="common">Great pond snail</name>
    <name type="synonym">Helix stagnalis</name>
    <dbReference type="NCBI Taxonomy" id="6523"/>
    <lineage>
        <taxon>Eukaryota</taxon>
        <taxon>Metazoa</taxon>
        <taxon>Spiralia</taxon>
        <taxon>Lophotrochozoa</taxon>
        <taxon>Mollusca</taxon>
        <taxon>Gastropoda</taxon>
        <taxon>Heterobranchia</taxon>
        <taxon>Euthyneura</taxon>
        <taxon>Panpulmonata</taxon>
        <taxon>Hygrophila</taxon>
        <taxon>Lymnaeoidea</taxon>
        <taxon>Lymnaeidae</taxon>
        <taxon>Lymnaea</taxon>
    </lineage>
</organism>
<dbReference type="SUPFAM" id="SSF81321">
    <property type="entry name" value="Family A G protein-coupled receptor-like"/>
    <property type="match status" value="1"/>
</dbReference>
<keyword evidence="4 5" id="KW-0472">Membrane</keyword>
<evidence type="ECO:0000313" key="7">
    <source>
        <dbReference type="Proteomes" id="UP001497497"/>
    </source>
</evidence>
<keyword evidence="7" id="KW-1185">Reference proteome</keyword>
<accession>A0AAV2I5H8</accession>
<evidence type="ECO:0000256" key="4">
    <source>
        <dbReference type="ARBA" id="ARBA00023136"/>
    </source>
</evidence>
<proteinExistence type="predicted"/>
<evidence type="ECO:0000256" key="1">
    <source>
        <dbReference type="ARBA" id="ARBA00004370"/>
    </source>
</evidence>
<gene>
    <name evidence="6" type="ORF">GSLYS_00013366001</name>
</gene>